<dbReference type="STRING" id="1237149.C900_02015"/>
<reference evidence="2 3" key="1">
    <citation type="submission" date="2012-12" db="EMBL/GenBank/DDBJ databases">
        <title>Genome assembly of Fulvivirga imtechensis AK7.</title>
        <authorList>
            <person name="Nupur N."/>
            <person name="Khatri I."/>
            <person name="Kumar R."/>
            <person name="Subramanian S."/>
            <person name="Pinnaka A."/>
        </authorList>
    </citation>
    <scope>NUCLEOTIDE SEQUENCE [LARGE SCALE GENOMIC DNA]</scope>
    <source>
        <strain evidence="2 3">AK7</strain>
    </source>
</reference>
<keyword evidence="1" id="KW-1133">Transmembrane helix</keyword>
<keyword evidence="1" id="KW-0812">Transmembrane</keyword>
<dbReference type="OrthoDB" id="1160166at2"/>
<dbReference type="EMBL" id="AMZN01000029">
    <property type="protein sequence ID" value="ELR72020.1"/>
    <property type="molecule type" value="Genomic_DNA"/>
</dbReference>
<feature type="transmembrane region" description="Helical" evidence="1">
    <location>
        <begin position="12"/>
        <end position="31"/>
    </location>
</feature>
<dbReference type="eggNOG" id="ENOG502ZF5I">
    <property type="taxonomic scope" value="Bacteria"/>
</dbReference>
<keyword evidence="1" id="KW-0472">Membrane</keyword>
<evidence type="ECO:0000256" key="1">
    <source>
        <dbReference type="SAM" id="Phobius"/>
    </source>
</evidence>
<dbReference type="PATRIC" id="fig|1237149.3.peg.1970"/>
<evidence type="ECO:0008006" key="4">
    <source>
        <dbReference type="Google" id="ProtNLM"/>
    </source>
</evidence>
<dbReference type="Pfam" id="PF14329">
    <property type="entry name" value="DUF4386"/>
    <property type="match status" value="1"/>
</dbReference>
<feature type="transmembrane region" description="Helical" evidence="1">
    <location>
        <begin position="86"/>
        <end position="106"/>
    </location>
</feature>
<evidence type="ECO:0000313" key="2">
    <source>
        <dbReference type="EMBL" id="ELR72020.1"/>
    </source>
</evidence>
<protein>
    <recommendedName>
        <fullName evidence="4">DUF4386 domain-containing protein</fullName>
    </recommendedName>
</protein>
<organism evidence="2 3">
    <name type="scientific">Fulvivirga imtechensis AK7</name>
    <dbReference type="NCBI Taxonomy" id="1237149"/>
    <lineage>
        <taxon>Bacteria</taxon>
        <taxon>Pseudomonadati</taxon>
        <taxon>Bacteroidota</taxon>
        <taxon>Cytophagia</taxon>
        <taxon>Cytophagales</taxon>
        <taxon>Fulvivirgaceae</taxon>
        <taxon>Fulvivirga</taxon>
    </lineage>
</organism>
<proteinExistence type="predicted"/>
<feature type="transmembrane region" description="Helical" evidence="1">
    <location>
        <begin position="51"/>
        <end position="74"/>
    </location>
</feature>
<comment type="caution">
    <text evidence="2">The sequence shown here is derived from an EMBL/GenBank/DDBJ whole genome shotgun (WGS) entry which is preliminary data.</text>
</comment>
<dbReference type="AlphaFoldDB" id="L8JT49"/>
<evidence type="ECO:0000313" key="3">
    <source>
        <dbReference type="Proteomes" id="UP000011135"/>
    </source>
</evidence>
<feature type="transmembrane region" description="Helical" evidence="1">
    <location>
        <begin position="171"/>
        <end position="192"/>
    </location>
</feature>
<feature type="transmembrane region" description="Helical" evidence="1">
    <location>
        <begin position="143"/>
        <end position="162"/>
    </location>
</feature>
<dbReference type="InterPro" id="IPR025495">
    <property type="entry name" value="DUF4386"/>
</dbReference>
<dbReference type="RefSeq" id="WP_009579462.1">
    <property type="nucleotide sequence ID" value="NZ_AMZN01000029.1"/>
</dbReference>
<sequence length="240" mass="26914">MKVTKKTARIAGVLYFIVVITGIFSLMYVPGQLIVWEDPAATVGNIRSSEWLFRLGAVSSLVCYTAFLLLPLVLYQLFREVDKTHASMMVVFVVVSVPISFVSILFQFNVLSLLSEADYLSVLDAEQLQAQVMLALQYHSNGLLVSQVFWALWLFPFGYLVYRSGYLPKILGVFLMIGCCGYLVDFLAYSIYPPYGNTNISTILTLPATIGELTICLWLLIRGIKDRPPMATAAIDYLRH</sequence>
<keyword evidence="3" id="KW-1185">Reference proteome</keyword>
<accession>L8JT49</accession>
<feature type="transmembrane region" description="Helical" evidence="1">
    <location>
        <begin position="198"/>
        <end position="221"/>
    </location>
</feature>
<gene>
    <name evidence="2" type="ORF">C900_02015</name>
</gene>
<name>L8JT49_9BACT</name>
<dbReference type="Proteomes" id="UP000011135">
    <property type="component" value="Unassembled WGS sequence"/>
</dbReference>